<comment type="cofactor">
    <cofactor evidence="6">
        <name>heme c</name>
        <dbReference type="ChEBI" id="CHEBI:61717"/>
    </cofactor>
    <text evidence="6">Binds 4 heme c groups covalently per monomer.</text>
</comment>
<feature type="domain" description="Class III cytochrome C" evidence="8">
    <location>
        <begin position="38"/>
        <end position="131"/>
    </location>
</feature>
<reference evidence="9 10" key="1">
    <citation type="submission" date="2017-02" db="EMBL/GenBank/DDBJ databases">
        <authorList>
            <person name="Peterson S.W."/>
        </authorList>
    </citation>
    <scope>NUCLEOTIDE SEQUENCE [LARGE SCALE GENOMIC DNA]</scope>
    <source>
        <strain evidence="9 10">DSM 18034</strain>
    </source>
</reference>
<keyword evidence="5 6" id="KW-0408">Iron</keyword>
<feature type="binding site" description="axial binding residue" evidence="6">
    <location>
        <position position="110"/>
    </location>
    <ligand>
        <name>heme c</name>
        <dbReference type="ChEBI" id="CHEBI:61717"/>
        <label>1</label>
    </ligand>
    <ligandPart>
        <name>Fe</name>
        <dbReference type="ChEBI" id="CHEBI:18248"/>
    </ligandPart>
</feature>
<accession>A0A1T4WGV1</accession>
<feature type="binding site" description="axial binding residue" evidence="6">
    <location>
        <position position="131"/>
    </location>
    <ligand>
        <name>heme c</name>
        <dbReference type="ChEBI" id="CHEBI:61717"/>
        <label>1</label>
    </ligand>
    <ligandPart>
        <name>Fe</name>
        <dbReference type="ChEBI" id="CHEBI:18248"/>
    </ligandPart>
</feature>
<dbReference type="GO" id="GO:0009055">
    <property type="term" value="F:electron transfer activity"/>
    <property type="evidence" value="ECO:0007669"/>
    <property type="project" value="InterPro"/>
</dbReference>
<dbReference type="AlphaFoldDB" id="A0A1T4WGV1"/>
<organism evidence="9 10">
    <name type="scientific">Desulfobaculum bizertense DSM 18034</name>
    <dbReference type="NCBI Taxonomy" id="1121442"/>
    <lineage>
        <taxon>Bacteria</taxon>
        <taxon>Pseudomonadati</taxon>
        <taxon>Thermodesulfobacteriota</taxon>
        <taxon>Desulfovibrionia</taxon>
        <taxon>Desulfovibrionales</taxon>
        <taxon>Desulfovibrionaceae</taxon>
        <taxon>Desulfobaculum</taxon>
    </lineage>
</organism>
<evidence type="ECO:0000313" key="10">
    <source>
        <dbReference type="Proteomes" id="UP000189733"/>
    </source>
</evidence>
<proteinExistence type="predicted"/>
<feature type="binding site" description="axial binding residue" evidence="6">
    <location>
        <position position="127"/>
    </location>
    <ligand>
        <name>heme c</name>
        <dbReference type="ChEBI" id="CHEBI:61717"/>
        <label>1</label>
    </ligand>
    <ligandPart>
        <name>Fe</name>
        <dbReference type="ChEBI" id="CHEBI:18248"/>
    </ligandPart>
</feature>
<name>A0A1T4WGV1_9BACT</name>
<dbReference type="InterPro" id="IPR020942">
    <property type="entry name" value="Cyt_c_III_dom"/>
</dbReference>
<feature type="binding site" description="axial binding residue" evidence="6">
    <location>
        <position position="82"/>
    </location>
    <ligand>
        <name>heme c</name>
        <dbReference type="ChEBI" id="CHEBI:61717"/>
        <label>1</label>
    </ligand>
    <ligandPart>
        <name>Fe</name>
        <dbReference type="ChEBI" id="CHEBI:18248"/>
    </ligandPart>
</feature>
<evidence type="ECO:0000256" key="7">
    <source>
        <dbReference type="SAM" id="SignalP"/>
    </source>
</evidence>
<feature type="binding site" description="axial binding residue" evidence="6">
    <location>
        <position position="111"/>
    </location>
    <ligand>
        <name>heme c</name>
        <dbReference type="ChEBI" id="CHEBI:61717"/>
        <label>1</label>
    </ligand>
    <ligandPart>
        <name>Fe</name>
        <dbReference type="ChEBI" id="CHEBI:18248"/>
    </ligandPart>
</feature>
<dbReference type="CDD" id="cd08168">
    <property type="entry name" value="Cytochrom_C3"/>
    <property type="match status" value="1"/>
</dbReference>
<evidence type="ECO:0000256" key="6">
    <source>
        <dbReference type="PIRSR" id="PIRSR602322-1"/>
    </source>
</evidence>
<evidence type="ECO:0000256" key="2">
    <source>
        <dbReference type="ARBA" id="ARBA00022617"/>
    </source>
</evidence>
<feature type="binding site" description="axial binding residue" evidence="6">
    <location>
        <position position="130"/>
    </location>
    <ligand>
        <name>heme c</name>
        <dbReference type="ChEBI" id="CHEBI:61717"/>
        <label>1</label>
    </ligand>
    <ligandPart>
        <name>Fe</name>
        <dbReference type="ChEBI" id="CHEBI:18248"/>
    </ligandPart>
</feature>
<dbReference type="OrthoDB" id="5418612at2"/>
<feature type="binding site" description="axial binding residue" evidence="6">
    <location>
        <position position="77"/>
    </location>
    <ligand>
        <name>heme c</name>
        <dbReference type="ChEBI" id="CHEBI:61717"/>
        <label>1</label>
    </ligand>
    <ligandPart>
        <name>Fe</name>
        <dbReference type="ChEBI" id="CHEBI:18248"/>
    </ligandPart>
</feature>
<keyword evidence="7" id="KW-0732">Signal</keyword>
<evidence type="ECO:0000256" key="5">
    <source>
        <dbReference type="ARBA" id="ARBA00023004"/>
    </source>
</evidence>
<feature type="signal peptide" evidence="7">
    <location>
        <begin position="1"/>
        <end position="24"/>
    </location>
</feature>
<feature type="chain" id="PRO_5012165266" evidence="7">
    <location>
        <begin position="25"/>
        <end position="133"/>
    </location>
</feature>
<dbReference type="Proteomes" id="UP000189733">
    <property type="component" value="Unassembled WGS sequence"/>
</dbReference>
<evidence type="ECO:0000259" key="8">
    <source>
        <dbReference type="Pfam" id="PF02085"/>
    </source>
</evidence>
<feature type="binding site" description="axial binding residue" evidence="6">
    <location>
        <position position="65"/>
    </location>
    <ligand>
        <name>heme c</name>
        <dbReference type="ChEBI" id="CHEBI:61717"/>
        <label>1</label>
    </ligand>
    <ligandPart>
        <name>Fe</name>
        <dbReference type="ChEBI" id="CHEBI:18248"/>
    </ligandPart>
</feature>
<dbReference type="Pfam" id="PF02085">
    <property type="entry name" value="Cytochrom_CIII"/>
    <property type="match status" value="1"/>
</dbReference>
<keyword evidence="4" id="KW-0249">Electron transport</keyword>
<dbReference type="Gene3D" id="3.90.10.10">
    <property type="entry name" value="Cytochrome C3"/>
    <property type="match status" value="1"/>
</dbReference>
<keyword evidence="2 6" id="KW-0349">Heme</keyword>
<keyword evidence="3 6" id="KW-0479">Metal-binding</keyword>
<evidence type="ECO:0000256" key="1">
    <source>
        <dbReference type="ARBA" id="ARBA00022448"/>
    </source>
</evidence>
<dbReference type="SUPFAM" id="SSF48695">
    <property type="entry name" value="Multiheme cytochromes"/>
    <property type="match status" value="1"/>
</dbReference>
<evidence type="ECO:0000256" key="4">
    <source>
        <dbReference type="ARBA" id="ARBA00022982"/>
    </source>
</evidence>
<protein>
    <submittedName>
        <fullName evidence="9">Class III cytochrome C family protein</fullName>
    </submittedName>
</protein>
<keyword evidence="10" id="KW-1185">Reference proteome</keyword>
<feature type="binding site" description="covalent" evidence="6">
    <location>
        <position position="64"/>
    </location>
    <ligand>
        <name>heme c</name>
        <dbReference type="ChEBI" id="CHEBI:61717"/>
        <label>1</label>
    </ligand>
</feature>
<dbReference type="InterPro" id="IPR036280">
    <property type="entry name" value="Multihaem_cyt_sf"/>
</dbReference>
<keyword evidence="1" id="KW-0813">Transport</keyword>
<evidence type="ECO:0000313" key="9">
    <source>
        <dbReference type="EMBL" id="SKA76520.1"/>
    </source>
</evidence>
<gene>
    <name evidence="9" type="ORF">SAMN02745702_02251</name>
</gene>
<evidence type="ECO:0000256" key="3">
    <source>
        <dbReference type="ARBA" id="ARBA00022723"/>
    </source>
</evidence>
<feature type="binding site" description="axial binding residue" evidence="6">
    <location>
        <position position="53"/>
    </location>
    <ligand>
        <name>heme c</name>
        <dbReference type="ChEBI" id="CHEBI:61717"/>
        <label>1</label>
    </ligand>
    <ligandPart>
        <name>Fe</name>
        <dbReference type="ChEBI" id="CHEBI:18248"/>
    </ligandPart>
</feature>
<dbReference type="InterPro" id="IPR002322">
    <property type="entry name" value="Cyt_c_III"/>
</dbReference>
<dbReference type="PRINTS" id="PR00609">
    <property type="entry name" value="CYTOCHROMEC3"/>
</dbReference>
<dbReference type="STRING" id="1121442.SAMN02745702_02251"/>
<dbReference type="RefSeq" id="WP_078685530.1">
    <property type="nucleotide sequence ID" value="NZ_FUYA01000007.1"/>
</dbReference>
<feature type="binding site" description="axial binding residue" evidence="6">
    <location>
        <position position="66"/>
    </location>
    <ligand>
        <name>heme c</name>
        <dbReference type="ChEBI" id="CHEBI:61717"/>
        <label>1</label>
    </ligand>
    <ligandPart>
        <name>Fe</name>
        <dbReference type="ChEBI" id="CHEBI:18248"/>
    </ligandPart>
</feature>
<sequence>MKQIFRIMALCSVIAFFALPLAMAVPHHAPAGSLAVKIPKGHTPSKPVVHFSHDKHTKIQCTSCHHTWNGKSQLQSCSSKGCHDRFDSKQGKRSFHKAFHSSKTISCLGCHKSLKKKKAAKYGPRSCKDCHKK</sequence>
<feature type="binding site" description="axial binding residue" evidence="6">
    <location>
        <position position="107"/>
    </location>
    <ligand>
        <name>heme c</name>
        <dbReference type="ChEBI" id="CHEBI:61717"/>
        <label>1</label>
    </ligand>
    <ligandPart>
        <name>Fe</name>
        <dbReference type="ChEBI" id="CHEBI:18248"/>
    </ligandPart>
</feature>
<feature type="binding site" description="axial binding residue" evidence="6">
    <location>
        <position position="83"/>
    </location>
    <ligand>
        <name>heme c</name>
        <dbReference type="ChEBI" id="CHEBI:61717"/>
        <label>1</label>
    </ligand>
    <ligandPart>
        <name>Fe</name>
        <dbReference type="ChEBI" id="CHEBI:18248"/>
    </ligandPart>
</feature>
<feature type="binding site" description="axial binding residue" evidence="6">
    <location>
        <position position="61"/>
    </location>
    <ligand>
        <name>heme c</name>
        <dbReference type="ChEBI" id="CHEBI:61717"/>
        <label>1</label>
    </ligand>
    <ligandPart>
        <name>Fe</name>
        <dbReference type="ChEBI" id="CHEBI:18248"/>
    </ligandPart>
</feature>
<feature type="binding site" description="axial binding residue" evidence="6">
    <location>
        <position position="56"/>
    </location>
    <ligand>
        <name>heme c</name>
        <dbReference type="ChEBI" id="CHEBI:61717"/>
        <label>1</label>
    </ligand>
    <ligandPart>
        <name>Fe</name>
        <dbReference type="ChEBI" id="CHEBI:18248"/>
    </ligandPart>
</feature>
<dbReference type="GO" id="GO:0046872">
    <property type="term" value="F:metal ion binding"/>
    <property type="evidence" value="ECO:0007669"/>
    <property type="project" value="UniProtKB-KW"/>
</dbReference>
<dbReference type="EMBL" id="FUYA01000007">
    <property type="protein sequence ID" value="SKA76520.1"/>
    <property type="molecule type" value="Genomic_DNA"/>
</dbReference>
<dbReference type="GO" id="GO:0020037">
    <property type="term" value="F:heme binding"/>
    <property type="evidence" value="ECO:0007669"/>
    <property type="project" value="InterPro"/>
</dbReference>